<gene>
    <name evidence="4" type="ORF">GCM10023144_22710</name>
</gene>
<dbReference type="GO" id="GO:0016787">
    <property type="term" value="F:hydrolase activity"/>
    <property type="evidence" value="ECO:0007669"/>
    <property type="project" value="UniProtKB-KW"/>
</dbReference>
<keyword evidence="5" id="KW-1185">Reference proteome</keyword>
<evidence type="ECO:0000313" key="5">
    <source>
        <dbReference type="Proteomes" id="UP001501671"/>
    </source>
</evidence>
<dbReference type="SUPFAM" id="SSF53474">
    <property type="entry name" value="alpha/beta-Hydrolases"/>
    <property type="match status" value="1"/>
</dbReference>
<organism evidence="4 5">
    <name type="scientific">Pigmentiphaga soli</name>
    <dbReference type="NCBI Taxonomy" id="1007095"/>
    <lineage>
        <taxon>Bacteria</taxon>
        <taxon>Pseudomonadati</taxon>
        <taxon>Pseudomonadota</taxon>
        <taxon>Betaproteobacteria</taxon>
        <taxon>Burkholderiales</taxon>
        <taxon>Alcaligenaceae</taxon>
        <taxon>Pigmentiphaga</taxon>
    </lineage>
</organism>
<evidence type="ECO:0000256" key="3">
    <source>
        <dbReference type="SAM" id="MobiDB-lite"/>
    </source>
</evidence>
<evidence type="ECO:0000256" key="2">
    <source>
        <dbReference type="ARBA" id="ARBA00022801"/>
    </source>
</evidence>
<keyword evidence="2 4" id="KW-0378">Hydrolase</keyword>
<comment type="similarity">
    <text evidence="1">Belongs to the esterase D family.</text>
</comment>
<dbReference type="Gene3D" id="3.40.50.1820">
    <property type="entry name" value="alpha/beta hydrolase"/>
    <property type="match status" value="1"/>
</dbReference>
<comment type="caution">
    <text evidence="4">The sequence shown here is derived from an EMBL/GenBank/DDBJ whole genome shotgun (WGS) entry which is preliminary data.</text>
</comment>
<proteinExistence type="inferred from homology"/>
<name>A0ABP8H0Q8_9BURK</name>
<feature type="compositionally biased region" description="Low complexity" evidence="3">
    <location>
        <begin position="13"/>
        <end position="27"/>
    </location>
</feature>
<dbReference type="EMBL" id="BAABFO010000009">
    <property type="protein sequence ID" value="GAA4332537.1"/>
    <property type="molecule type" value="Genomic_DNA"/>
</dbReference>
<accession>A0ABP8H0Q8</accession>
<protein>
    <submittedName>
        <fullName evidence="4">Alpha/beta hydrolase-fold protein</fullName>
    </submittedName>
</protein>
<feature type="region of interest" description="Disordered" evidence="3">
    <location>
        <begin position="10"/>
        <end position="29"/>
    </location>
</feature>
<reference evidence="5" key="1">
    <citation type="journal article" date="2019" name="Int. J. Syst. Evol. Microbiol.">
        <title>The Global Catalogue of Microorganisms (GCM) 10K type strain sequencing project: providing services to taxonomists for standard genome sequencing and annotation.</title>
        <authorList>
            <consortium name="The Broad Institute Genomics Platform"/>
            <consortium name="The Broad Institute Genome Sequencing Center for Infectious Disease"/>
            <person name="Wu L."/>
            <person name="Ma J."/>
        </authorList>
    </citation>
    <scope>NUCLEOTIDE SEQUENCE [LARGE SCALE GENOMIC DNA]</scope>
    <source>
        <strain evidence="5">JCM 17666</strain>
    </source>
</reference>
<dbReference type="InterPro" id="IPR000801">
    <property type="entry name" value="Esterase-like"/>
</dbReference>
<dbReference type="PANTHER" id="PTHR40841:SF2">
    <property type="entry name" value="SIDEROPHORE-DEGRADING ESTERASE (EUROFUNG)"/>
    <property type="match status" value="1"/>
</dbReference>
<dbReference type="Pfam" id="PF00756">
    <property type="entry name" value="Esterase"/>
    <property type="match status" value="1"/>
</dbReference>
<evidence type="ECO:0000313" key="4">
    <source>
        <dbReference type="EMBL" id="GAA4332537.1"/>
    </source>
</evidence>
<dbReference type="PANTHER" id="PTHR40841">
    <property type="entry name" value="SIDEROPHORE TRIACETYLFUSARININE C ESTERASE"/>
    <property type="match status" value="1"/>
</dbReference>
<dbReference type="Proteomes" id="UP001501671">
    <property type="component" value="Unassembled WGS sequence"/>
</dbReference>
<dbReference type="InterPro" id="IPR052558">
    <property type="entry name" value="Siderophore_Hydrolase_D"/>
</dbReference>
<dbReference type="RefSeq" id="WP_345249419.1">
    <property type="nucleotide sequence ID" value="NZ_BAABFO010000009.1"/>
</dbReference>
<sequence>MTTMLFARHEASRAAAPAGRSAAQRAADQPAEIIDDPRIERFDLAAEAGAASWHIQVARPAGPPPAGCAVLYLLDGDATFPLAWHAQAAAGIRDLALVGIGYPGGRRIDVRRRYYDLTPPTAAEYMRVRDPAVRTGGQDAFLDFIAGPLRDAVARIAQPDPARQTLFGHSLGGLFALHAMMTRPALFRSYAAADPSIWWNGQSILREAAAFAGGIDAAGGTLARPVRLQIETSGSLPPTLGRARDDAAREGEEPAAHGLAHRLAAIAGFEVYLRHEAHETHGSLMAPSTVDAVAFAAGAVPDGVQRLAR</sequence>
<evidence type="ECO:0000256" key="1">
    <source>
        <dbReference type="ARBA" id="ARBA00005622"/>
    </source>
</evidence>
<dbReference type="InterPro" id="IPR029058">
    <property type="entry name" value="AB_hydrolase_fold"/>
</dbReference>